<proteinExistence type="predicted"/>
<sequence>MQSPQTPTCKNGLVWSTAVQRCVKPRSSGLTDKELLQQGRAMALAGQYQDALDVLDAVDNKQDSMVLTYIGYSHRKMGQTDVGIGYYMQALAIDPRNINTHEYLGEGYVSSGKYELAKAELDTVKQLCGDTKCEQYEELAAAIAGKPVD</sequence>
<dbReference type="EMBL" id="JAUSVO010000001">
    <property type="protein sequence ID" value="MDQ0436558.1"/>
    <property type="molecule type" value="Genomic_DNA"/>
</dbReference>
<dbReference type="InterPro" id="IPR019734">
    <property type="entry name" value="TPR_rpt"/>
</dbReference>
<organism evidence="2 3">
    <name type="scientific">Kaistia dalseonensis</name>
    <dbReference type="NCBI Taxonomy" id="410840"/>
    <lineage>
        <taxon>Bacteria</taxon>
        <taxon>Pseudomonadati</taxon>
        <taxon>Pseudomonadota</taxon>
        <taxon>Alphaproteobacteria</taxon>
        <taxon>Hyphomicrobiales</taxon>
        <taxon>Kaistiaceae</taxon>
        <taxon>Kaistia</taxon>
    </lineage>
</organism>
<dbReference type="InterPro" id="IPR011990">
    <property type="entry name" value="TPR-like_helical_dom_sf"/>
</dbReference>
<evidence type="ECO:0000256" key="1">
    <source>
        <dbReference type="PROSITE-ProRule" id="PRU00339"/>
    </source>
</evidence>
<accession>A0ABU0H3T8</accession>
<keyword evidence="1" id="KW-0802">TPR repeat</keyword>
<dbReference type="Gene3D" id="1.25.40.10">
    <property type="entry name" value="Tetratricopeptide repeat domain"/>
    <property type="match status" value="1"/>
</dbReference>
<dbReference type="Proteomes" id="UP001241603">
    <property type="component" value="Unassembled WGS sequence"/>
</dbReference>
<name>A0ABU0H3T8_9HYPH</name>
<protein>
    <submittedName>
        <fullName evidence="2">Tetratricopeptide (TPR) repeat protein</fullName>
    </submittedName>
</protein>
<evidence type="ECO:0000313" key="3">
    <source>
        <dbReference type="Proteomes" id="UP001241603"/>
    </source>
</evidence>
<keyword evidence="3" id="KW-1185">Reference proteome</keyword>
<gene>
    <name evidence="2" type="ORF">QO014_000928</name>
</gene>
<evidence type="ECO:0000313" key="2">
    <source>
        <dbReference type="EMBL" id="MDQ0436558.1"/>
    </source>
</evidence>
<dbReference type="RefSeq" id="WP_266347454.1">
    <property type="nucleotide sequence ID" value="NZ_JAPKNG010000001.1"/>
</dbReference>
<feature type="repeat" description="TPR" evidence="1">
    <location>
        <begin position="64"/>
        <end position="97"/>
    </location>
</feature>
<dbReference type="PROSITE" id="PS50005">
    <property type="entry name" value="TPR"/>
    <property type="match status" value="1"/>
</dbReference>
<comment type="caution">
    <text evidence="2">The sequence shown here is derived from an EMBL/GenBank/DDBJ whole genome shotgun (WGS) entry which is preliminary data.</text>
</comment>
<reference evidence="2 3" key="1">
    <citation type="submission" date="2023-07" db="EMBL/GenBank/DDBJ databases">
        <title>Genomic Encyclopedia of Type Strains, Phase IV (KMG-IV): sequencing the most valuable type-strain genomes for metagenomic binning, comparative biology and taxonomic classification.</title>
        <authorList>
            <person name="Goeker M."/>
        </authorList>
    </citation>
    <scope>NUCLEOTIDE SEQUENCE [LARGE SCALE GENOMIC DNA]</scope>
    <source>
        <strain evidence="2 3">B6-8</strain>
    </source>
</reference>
<dbReference type="SUPFAM" id="SSF48452">
    <property type="entry name" value="TPR-like"/>
    <property type="match status" value="1"/>
</dbReference>